<evidence type="ECO:0000256" key="6">
    <source>
        <dbReference type="ARBA" id="ARBA00023136"/>
    </source>
</evidence>
<feature type="transmembrane region" description="Helical" evidence="7">
    <location>
        <begin position="30"/>
        <end position="48"/>
    </location>
</feature>
<feature type="transmembrane region" description="Helical" evidence="7">
    <location>
        <begin position="365"/>
        <end position="387"/>
    </location>
</feature>
<dbReference type="PANTHER" id="PTHR43549">
    <property type="entry name" value="MULTIDRUG RESISTANCE PROTEIN YPNP-RELATED"/>
    <property type="match status" value="1"/>
</dbReference>
<dbReference type="PIRSF" id="PIRSF006603">
    <property type="entry name" value="DinF"/>
    <property type="match status" value="1"/>
</dbReference>
<feature type="transmembrane region" description="Helical" evidence="7">
    <location>
        <begin position="205"/>
        <end position="226"/>
    </location>
</feature>
<dbReference type="AlphaFoldDB" id="A0A512H7J8"/>
<comment type="subcellular location">
    <subcellularLocation>
        <location evidence="1">Cell inner membrane</location>
        <topology evidence="1">Multi-pass membrane protein</topology>
    </subcellularLocation>
</comment>
<evidence type="ECO:0000313" key="9">
    <source>
        <dbReference type="Proteomes" id="UP000321567"/>
    </source>
</evidence>
<evidence type="ECO:0000256" key="1">
    <source>
        <dbReference type="ARBA" id="ARBA00004429"/>
    </source>
</evidence>
<evidence type="ECO:0000256" key="5">
    <source>
        <dbReference type="ARBA" id="ARBA00022989"/>
    </source>
</evidence>
<reference evidence="8 9" key="1">
    <citation type="submission" date="2019-07" db="EMBL/GenBank/DDBJ databases">
        <title>Whole genome shotgun sequence of Rhodospirillum oryzae NBRC 107573.</title>
        <authorList>
            <person name="Hosoyama A."/>
            <person name="Uohara A."/>
            <person name="Ohji S."/>
            <person name="Ichikawa N."/>
        </authorList>
    </citation>
    <scope>NUCLEOTIDE SEQUENCE [LARGE SCALE GENOMIC DNA]</scope>
    <source>
        <strain evidence="8 9">NBRC 107573</strain>
    </source>
</reference>
<dbReference type="GO" id="GO:0015297">
    <property type="term" value="F:antiporter activity"/>
    <property type="evidence" value="ECO:0007669"/>
    <property type="project" value="InterPro"/>
</dbReference>
<evidence type="ECO:0000256" key="2">
    <source>
        <dbReference type="ARBA" id="ARBA00022448"/>
    </source>
</evidence>
<evidence type="ECO:0000256" key="4">
    <source>
        <dbReference type="ARBA" id="ARBA00022692"/>
    </source>
</evidence>
<proteinExistence type="predicted"/>
<dbReference type="Proteomes" id="UP000321567">
    <property type="component" value="Unassembled WGS sequence"/>
</dbReference>
<feature type="transmembrane region" description="Helical" evidence="7">
    <location>
        <begin position="246"/>
        <end position="268"/>
    </location>
</feature>
<sequence>MPEAPVFTLRARLTEGPVGQTLIGQTWPMLGGLLAMVLLALADAFFVGRLGTRELAAMSFTFPVTMVVTSVAVGLGAGASSVVARTVGGGESARVRRLCTDALLLALVLVGLLIAVGVATIDPLFSALGAGPDLLPLIRRYMEIWYIAMVFLIVPMVGNGLLRAIGSARTAGGIMVLAAVINVVLDPLLIFGLGGFPRLEIEGAAYATLISRFMSLLAALGMLGGYHRMLTWRPPSLRELWISWRAMLWIGVPAAATQAIVPLAQGLLTRLMAGHGPEAVAAWGVSIRIEALAVLVFMALATAIAPFAGQNGAAGRYDRVHRALVLGRRFSLVWGVGAWAGLALAGATLAGVFNDHPAVIDQVSGYFRIVPLGYGFLGLATVVASTFNGLGLPMAATALSLARVFGLIVPLAWMGDGLAGVEGVFAGVALANVGAGLLAWPWARRQCQVQRRRKRA</sequence>
<keyword evidence="6 7" id="KW-0472">Membrane</keyword>
<feature type="transmembrane region" description="Helical" evidence="7">
    <location>
        <begin position="330"/>
        <end position="353"/>
    </location>
</feature>
<feature type="transmembrane region" description="Helical" evidence="7">
    <location>
        <begin position="60"/>
        <end position="83"/>
    </location>
</feature>
<evidence type="ECO:0000256" key="7">
    <source>
        <dbReference type="SAM" id="Phobius"/>
    </source>
</evidence>
<feature type="transmembrane region" description="Helical" evidence="7">
    <location>
        <begin position="103"/>
        <end position="124"/>
    </location>
</feature>
<dbReference type="NCBIfam" id="TIGR00797">
    <property type="entry name" value="matE"/>
    <property type="match status" value="1"/>
</dbReference>
<keyword evidence="9" id="KW-1185">Reference proteome</keyword>
<evidence type="ECO:0000313" key="8">
    <source>
        <dbReference type="EMBL" id="GEO81408.1"/>
    </source>
</evidence>
<accession>A0A512H7J8</accession>
<dbReference type="GO" id="GO:0005886">
    <property type="term" value="C:plasma membrane"/>
    <property type="evidence" value="ECO:0007669"/>
    <property type="project" value="UniProtKB-SubCell"/>
</dbReference>
<keyword evidence="2" id="KW-0813">Transport</keyword>
<dbReference type="PANTHER" id="PTHR43549:SF3">
    <property type="entry name" value="MULTIDRUG RESISTANCE PROTEIN YPNP-RELATED"/>
    <property type="match status" value="1"/>
</dbReference>
<keyword evidence="3" id="KW-1003">Cell membrane</keyword>
<gene>
    <name evidence="8" type="ORF">ROR02_15390</name>
</gene>
<organism evidence="8 9">
    <name type="scientific">Pararhodospirillum oryzae</name>
    <dbReference type="NCBI Taxonomy" id="478448"/>
    <lineage>
        <taxon>Bacteria</taxon>
        <taxon>Pseudomonadati</taxon>
        <taxon>Pseudomonadota</taxon>
        <taxon>Alphaproteobacteria</taxon>
        <taxon>Rhodospirillales</taxon>
        <taxon>Rhodospirillaceae</taxon>
        <taxon>Pararhodospirillum</taxon>
    </lineage>
</organism>
<feature type="transmembrane region" description="Helical" evidence="7">
    <location>
        <begin position="280"/>
        <end position="309"/>
    </location>
</feature>
<protein>
    <submittedName>
        <fullName evidence="8">MATE family efflux transporter</fullName>
    </submittedName>
</protein>
<dbReference type="EMBL" id="BJZO01000035">
    <property type="protein sequence ID" value="GEO81408.1"/>
    <property type="molecule type" value="Genomic_DNA"/>
</dbReference>
<dbReference type="OrthoDB" id="9806302at2"/>
<dbReference type="Pfam" id="PF01554">
    <property type="entry name" value="MatE"/>
    <property type="match status" value="2"/>
</dbReference>
<feature type="transmembrane region" description="Helical" evidence="7">
    <location>
        <begin position="425"/>
        <end position="443"/>
    </location>
</feature>
<dbReference type="GO" id="GO:0042910">
    <property type="term" value="F:xenobiotic transmembrane transporter activity"/>
    <property type="evidence" value="ECO:0007669"/>
    <property type="project" value="InterPro"/>
</dbReference>
<comment type="caution">
    <text evidence="8">The sequence shown here is derived from an EMBL/GenBank/DDBJ whole genome shotgun (WGS) entry which is preliminary data.</text>
</comment>
<dbReference type="InterPro" id="IPR002528">
    <property type="entry name" value="MATE_fam"/>
</dbReference>
<evidence type="ECO:0000256" key="3">
    <source>
        <dbReference type="ARBA" id="ARBA00022475"/>
    </source>
</evidence>
<keyword evidence="4 7" id="KW-0812">Transmembrane</keyword>
<dbReference type="InterPro" id="IPR048279">
    <property type="entry name" value="MdtK-like"/>
</dbReference>
<feature type="transmembrane region" description="Helical" evidence="7">
    <location>
        <begin position="394"/>
        <end position="413"/>
    </location>
</feature>
<feature type="transmembrane region" description="Helical" evidence="7">
    <location>
        <begin position="174"/>
        <end position="193"/>
    </location>
</feature>
<feature type="transmembrane region" description="Helical" evidence="7">
    <location>
        <begin position="144"/>
        <end position="162"/>
    </location>
</feature>
<dbReference type="RefSeq" id="WP_147163445.1">
    <property type="nucleotide sequence ID" value="NZ_BJZO01000035.1"/>
</dbReference>
<keyword evidence="5 7" id="KW-1133">Transmembrane helix</keyword>
<name>A0A512H7J8_9PROT</name>
<dbReference type="InterPro" id="IPR052031">
    <property type="entry name" value="Membrane_Transporter-Flippase"/>
</dbReference>